<reference evidence="6 7" key="1">
    <citation type="submission" date="2007-10" db="EMBL/GenBank/DDBJ databases">
        <title>Draft genome sequence of Dorea formicigenerans(ATCC 27755).</title>
        <authorList>
            <person name="Sudarsanam P."/>
            <person name="Ley R."/>
            <person name="Guruge J."/>
            <person name="Turnbaugh P.J."/>
            <person name="Mahowald M."/>
            <person name="Liep D."/>
            <person name="Gordon J."/>
        </authorList>
    </citation>
    <scope>NUCLEOTIDE SEQUENCE [LARGE SCALE GENOMIC DNA]</scope>
    <source>
        <strain evidence="6 7">ATCC 27755</strain>
    </source>
</reference>
<comment type="caution">
    <text evidence="6">The sequence shown here is derived from an EMBL/GenBank/DDBJ whole genome shotgun (WGS) entry which is preliminary data.</text>
</comment>
<evidence type="ECO:0000313" key="7">
    <source>
        <dbReference type="Proteomes" id="UP000005359"/>
    </source>
</evidence>
<proteinExistence type="predicted"/>
<feature type="modified residue" description="4-aspartylphosphate" evidence="3">
    <location>
        <position position="69"/>
    </location>
</feature>
<protein>
    <recommendedName>
        <fullName evidence="1">Stage 0 sporulation protein A homolog</fullName>
    </recommendedName>
</protein>
<gene>
    <name evidence="6" type="ORF">DORFOR_00343</name>
</gene>
<dbReference type="PROSITE" id="PS50110">
    <property type="entry name" value="RESPONSE_REGULATORY"/>
    <property type="match status" value="1"/>
</dbReference>
<name>B0G2D7_9FIRM</name>
<evidence type="ECO:0000256" key="2">
    <source>
        <dbReference type="ARBA" id="ARBA00024867"/>
    </source>
</evidence>
<keyword evidence="4" id="KW-1133">Transmembrane helix</keyword>
<accession>B0G2D7</accession>
<keyword evidence="4" id="KW-0812">Transmembrane</keyword>
<organism evidence="6 7">
    <name type="scientific">Dorea formicigenerans ATCC 27755</name>
    <dbReference type="NCBI Taxonomy" id="411461"/>
    <lineage>
        <taxon>Bacteria</taxon>
        <taxon>Bacillati</taxon>
        <taxon>Bacillota</taxon>
        <taxon>Clostridia</taxon>
        <taxon>Lachnospirales</taxon>
        <taxon>Lachnospiraceae</taxon>
        <taxon>Dorea</taxon>
    </lineage>
</organism>
<dbReference type="Gene3D" id="3.40.50.2300">
    <property type="match status" value="1"/>
</dbReference>
<dbReference type="GO" id="GO:0000160">
    <property type="term" value="P:phosphorelay signal transduction system"/>
    <property type="evidence" value="ECO:0007669"/>
    <property type="project" value="InterPro"/>
</dbReference>
<dbReference type="PaxDb" id="411461-DORFOR_00343"/>
<keyword evidence="3" id="KW-0597">Phosphoprotein</keyword>
<dbReference type="InterPro" id="IPR001789">
    <property type="entry name" value="Sig_transdc_resp-reg_receiver"/>
</dbReference>
<evidence type="ECO:0000313" key="6">
    <source>
        <dbReference type="EMBL" id="EDR48219.1"/>
    </source>
</evidence>
<dbReference type="InterPro" id="IPR011006">
    <property type="entry name" value="CheY-like_superfamily"/>
</dbReference>
<keyword evidence="4" id="KW-0472">Membrane</keyword>
<dbReference type="STRING" id="411461.DORFOR_00343"/>
<dbReference type="EMBL" id="AAXA02000007">
    <property type="protein sequence ID" value="EDR48219.1"/>
    <property type="molecule type" value="Genomic_DNA"/>
</dbReference>
<feature type="transmembrane region" description="Helical" evidence="4">
    <location>
        <begin position="118"/>
        <end position="139"/>
    </location>
</feature>
<dbReference type="CDD" id="cd00156">
    <property type="entry name" value="REC"/>
    <property type="match status" value="1"/>
</dbReference>
<dbReference type="SUPFAM" id="SSF52172">
    <property type="entry name" value="CheY-like"/>
    <property type="match status" value="1"/>
</dbReference>
<dbReference type="Proteomes" id="UP000005359">
    <property type="component" value="Unassembled WGS sequence"/>
</dbReference>
<evidence type="ECO:0000256" key="4">
    <source>
        <dbReference type="SAM" id="Phobius"/>
    </source>
</evidence>
<evidence type="ECO:0000256" key="3">
    <source>
        <dbReference type="PROSITE-ProRule" id="PRU00169"/>
    </source>
</evidence>
<dbReference type="AlphaFoldDB" id="B0G2D7"/>
<evidence type="ECO:0000256" key="1">
    <source>
        <dbReference type="ARBA" id="ARBA00018672"/>
    </source>
</evidence>
<reference evidence="6 7" key="2">
    <citation type="submission" date="2007-10" db="EMBL/GenBank/DDBJ databases">
        <authorList>
            <person name="Fulton L."/>
            <person name="Clifton S."/>
            <person name="Fulton B."/>
            <person name="Xu J."/>
            <person name="Minx P."/>
            <person name="Pepin K.H."/>
            <person name="Johnson M."/>
            <person name="Thiruvilangam P."/>
            <person name="Bhonagiri V."/>
            <person name="Nash W.E."/>
            <person name="Wang C."/>
            <person name="Mardis E.R."/>
            <person name="Wilson R.K."/>
        </authorList>
    </citation>
    <scope>NUCLEOTIDE SEQUENCE [LARGE SCALE GENOMIC DNA]</scope>
    <source>
        <strain evidence="6 7">ATCC 27755</strain>
    </source>
</reference>
<evidence type="ECO:0000259" key="5">
    <source>
        <dbReference type="PROSITE" id="PS50110"/>
    </source>
</evidence>
<sequence length="141" mass="15712">MIQTTKTYPSEGGHMRVAFIDDDPNELKILHTYFNDLTDSSTISIDDFSSGEEFLSRFTAGLYDLVTLDIFMGDLTGGDVAHLRFSDVTTAILIVLLTIVQIWLGIWAAFFSHGNTELISVASTALYAIFYFFAVNVPVHF</sequence>
<feature type="domain" description="Response regulatory" evidence="5">
    <location>
        <begin position="16"/>
        <end position="141"/>
    </location>
</feature>
<feature type="transmembrane region" description="Helical" evidence="4">
    <location>
        <begin position="91"/>
        <end position="112"/>
    </location>
</feature>
<comment type="function">
    <text evidence="2">May play the central regulatory role in sporulation. It may be an element of the effector pathway responsible for the activation of sporulation genes in response to nutritional stress. Spo0A may act in concert with spo0H (a sigma factor) to control the expression of some genes that are critical to the sporulation process.</text>
</comment>